<name>A0A4P9ZFS1_9ASCO</name>
<dbReference type="InterPro" id="IPR036291">
    <property type="entry name" value="NAD(P)-bd_dom_sf"/>
</dbReference>
<evidence type="ECO:0000313" key="2">
    <source>
        <dbReference type="EMBL" id="RKP31302.1"/>
    </source>
</evidence>
<keyword evidence="3" id="KW-1185">Reference proteome</keyword>
<evidence type="ECO:0000313" key="3">
    <source>
        <dbReference type="Proteomes" id="UP000268321"/>
    </source>
</evidence>
<dbReference type="InterPro" id="IPR020631">
    <property type="entry name" value="THF_DH/CycHdrlase_NAD-bd_dom"/>
</dbReference>
<dbReference type="Gene3D" id="3.40.50.10860">
    <property type="entry name" value="Leucine Dehydrogenase, chain A, domain 1"/>
    <property type="match status" value="1"/>
</dbReference>
<dbReference type="GO" id="GO:0009113">
    <property type="term" value="P:purine nucleobase biosynthetic process"/>
    <property type="evidence" value="ECO:0007669"/>
    <property type="project" value="TreeGrafter"/>
</dbReference>
<organism evidence="2 3">
    <name type="scientific">Metschnikowia bicuspidata</name>
    <dbReference type="NCBI Taxonomy" id="27322"/>
    <lineage>
        <taxon>Eukaryota</taxon>
        <taxon>Fungi</taxon>
        <taxon>Dikarya</taxon>
        <taxon>Ascomycota</taxon>
        <taxon>Saccharomycotina</taxon>
        <taxon>Pichiomycetes</taxon>
        <taxon>Metschnikowiaceae</taxon>
        <taxon>Metschnikowia</taxon>
    </lineage>
</organism>
<accession>A0A4P9ZFS1</accession>
<dbReference type="Pfam" id="PF02882">
    <property type="entry name" value="THF_DHG_CYH_C"/>
    <property type="match status" value="1"/>
</dbReference>
<dbReference type="InterPro" id="IPR046346">
    <property type="entry name" value="Aminoacid_DH-like_N_sf"/>
</dbReference>
<dbReference type="GO" id="GO:0004488">
    <property type="term" value="F:methylenetetrahydrofolate dehydrogenase (NADP+) activity"/>
    <property type="evidence" value="ECO:0007669"/>
    <property type="project" value="InterPro"/>
</dbReference>
<dbReference type="PANTHER" id="PTHR48099:SF3">
    <property type="entry name" value="METHYLENETETRAHYDROFOLATE DEHYDROGENASE [NAD(+)]"/>
    <property type="match status" value="1"/>
</dbReference>
<dbReference type="SUPFAM" id="SSF51735">
    <property type="entry name" value="NAD(P)-binding Rossmann-fold domains"/>
    <property type="match status" value="1"/>
</dbReference>
<proteinExistence type="predicted"/>
<dbReference type="PANTHER" id="PTHR48099">
    <property type="entry name" value="C-1-TETRAHYDROFOLATE SYNTHASE, CYTOPLASMIC-RELATED"/>
    <property type="match status" value="1"/>
</dbReference>
<protein>
    <submittedName>
        <fullName evidence="2">NAD(P)-binding protein</fullName>
    </submittedName>
</protein>
<dbReference type="EMBL" id="ML004443">
    <property type="protein sequence ID" value="RKP31302.1"/>
    <property type="molecule type" value="Genomic_DNA"/>
</dbReference>
<dbReference type="OrthoDB" id="41403at2759"/>
<dbReference type="AlphaFoldDB" id="A0A4P9ZFS1"/>
<evidence type="ECO:0000259" key="1">
    <source>
        <dbReference type="Pfam" id="PF02882"/>
    </source>
</evidence>
<dbReference type="SUPFAM" id="SSF53223">
    <property type="entry name" value="Aminoacid dehydrogenase-like, N-terminal domain"/>
    <property type="match status" value="1"/>
</dbReference>
<dbReference type="GO" id="GO:0005829">
    <property type="term" value="C:cytosol"/>
    <property type="evidence" value="ECO:0007669"/>
    <property type="project" value="TreeGrafter"/>
</dbReference>
<reference evidence="3" key="1">
    <citation type="journal article" date="2018" name="Nat. Microbiol.">
        <title>Leveraging single-cell genomics to expand the fungal tree of life.</title>
        <authorList>
            <person name="Ahrendt S.R."/>
            <person name="Quandt C.A."/>
            <person name="Ciobanu D."/>
            <person name="Clum A."/>
            <person name="Salamov A."/>
            <person name="Andreopoulos B."/>
            <person name="Cheng J.F."/>
            <person name="Woyke T."/>
            <person name="Pelin A."/>
            <person name="Henrissat B."/>
            <person name="Reynolds N.K."/>
            <person name="Benny G.L."/>
            <person name="Smith M.E."/>
            <person name="James T.Y."/>
            <person name="Grigoriev I.V."/>
        </authorList>
    </citation>
    <scope>NUCLEOTIDE SEQUENCE [LARGE SCALE GENOMIC DNA]</scope>
    <source>
        <strain evidence="3">Baker2002</strain>
    </source>
</reference>
<sequence length="227" mass="25926">MVYFPVFGDKQDQYLQQLISPEKDVEGFNFIYYHNFYHNVRFLDPPTKEQKSILPCKPLAMVKILDYLGVHNKHLHYGNRLYGKKIFVVNRSEIVGRPVAALLANDGSTVYSLDINNMQKFTRGDDLLMQSHKVTDLDSQEYSLEKVAPQCDVIITGVPSDSYKFPTELVSNGTMVINFSSAKNFDDSIKQKAGLYVPSIGKVTVSMLLRNLLRLIRNGEIRERAKK</sequence>
<feature type="domain" description="Tetrahydrofolate dehydrogenase/cyclohydrolase NAD(P)-binding" evidence="1">
    <location>
        <begin position="76"/>
        <end position="129"/>
    </location>
</feature>
<gene>
    <name evidence="2" type="ORF">METBISCDRAFT_30276</name>
</gene>
<dbReference type="Proteomes" id="UP000268321">
    <property type="component" value="Unassembled WGS sequence"/>
</dbReference>
<dbReference type="Gene3D" id="3.40.50.720">
    <property type="entry name" value="NAD(P)-binding Rossmann-like Domain"/>
    <property type="match status" value="1"/>
</dbReference>
<dbReference type="GO" id="GO:0004487">
    <property type="term" value="F:methylenetetrahydrofolate dehydrogenase (NAD+) activity"/>
    <property type="evidence" value="ECO:0007669"/>
    <property type="project" value="TreeGrafter"/>
</dbReference>